<proteinExistence type="predicted"/>
<evidence type="ECO:0000256" key="3">
    <source>
        <dbReference type="ARBA" id="ARBA00023163"/>
    </source>
</evidence>
<dbReference type="InterPro" id="IPR000835">
    <property type="entry name" value="HTH_MarR-typ"/>
</dbReference>
<keyword evidence="1" id="KW-0805">Transcription regulation</keyword>
<dbReference type="Gene3D" id="1.10.10.10">
    <property type="entry name" value="Winged helix-like DNA-binding domain superfamily/Winged helix DNA-binding domain"/>
    <property type="match status" value="1"/>
</dbReference>
<dbReference type="InterPro" id="IPR036388">
    <property type="entry name" value="WH-like_DNA-bd_sf"/>
</dbReference>
<gene>
    <name evidence="5" type="ORF">GC098_13195</name>
</gene>
<keyword evidence="6" id="KW-1185">Reference proteome</keyword>
<evidence type="ECO:0000313" key="5">
    <source>
        <dbReference type="EMBL" id="NOU72369.1"/>
    </source>
</evidence>
<dbReference type="InterPro" id="IPR011991">
    <property type="entry name" value="ArsR-like_HTH"/>
</dbReference>
<feature type="domain" description="HTH marR-type" evidence="4">
    <location>
        <begin position="29"/>
        <end position="158"/>
    </location>
</feature>
<reference evidence="5 6" key="1">
    <citation type="submission" date="2019-10" db="EMBL/GenBank/DDBJ databases">
        <title>Description of Paenibacillus terrestris sp. nov.</title>
        <authorList>
            <person name="Carlier A."/>
            <person name="Qi S."/>
        </authorList>
    </citation>
    <scope>NUCLEOTIDE SEQUENCE [LARGE SCALE GENOMIC DNA]</scope>
    <source>
        <strain evidence="5 6">LMG 31458</strain>
    </source>
</reference>
<dbReference type="PRINTS" id="PR00598">
    <property type="entry name" value="HTHMARR"/>
</dbReference>
<dbReference type="EMBL" id="WHOA01000092">
    <property type="protein sequence ID" value="NOU72369.1"/>
    <property type="molecule type" value="Genomic_DNA"/>
</dbReference>
<name>A0ABX1XVR8_9BACL</name>
<dbReference type="SUPFAM" id="SSF46785">
    <property type="entry name" value="Winged helix' DNA-binding domain"/>
    <property type="match status" value="1"/>
</dbReference>
<evidence type="ECO:0000259" key="4">
    <source>
        <dbReference type="PROSITE" id="PS50995"/>
    </source>
</evidence>
<dbReference type="PROSITE" id="PS50995">
    <property type="entry name" value="HTH_MARR_2"/>
    <property type="match status" value="1"/>
</dbReference>
<dbReference type="SMART" id="SM00347">
    <property type="entry name" value="HTH_MARR"/>
    <property type="match status" value="1"/>
</dbReference>
<accession>A0ABX1XVR8</accession>
<dbReference type="Proteomes" id="UP000616779">
    <property type="component" value="Unassembled WGS sequence"/>
</dbReference>
<evidence type="ECO:0000313" key="6">
    <source>
        <dbReference type="Proteomes" id="UP000616779"/>
    </source>
</evidence>
<dbReference type="Pfam" id="PF01047">
    <property type="entry name" value="MarR"/>
    <property type="match status" value="1"/>
</dbReference>
<protein>
    <submittedName>
        <fullName evidence="5">MarR family transcriptional regulator</fullName>
    </submittedName>
</protein>
<keyword evidence="3" id="KW-0804">Transcription</keyword>
<dbReference type="InterPro" id="IPR036390">
    <property type="entry name" value="WH_DNA-bd_sf"/>
</dbReference>
<keyword evidence="2" id="KW-0238">DNA-binding</keyword>
<dbReference type="CDD" id="cd00090">
    <property type="entry name" value="HTH_ARSR"/>
    <property type="match status" value="1"/>
</dbReference>
<dbReference type="PANTHER" id="PTHR42756:SF1">
    <property type="entry name" value="TRANSCRIPTIONAL REPRESSOR OF EMRAB OPERON"/>
    <property type="match status" value="1"/>
</dbReference>
<dbReference type="PANTHER" id="PTHR42756">
    <property type="entry name" value="TRANSCRIPTIONAL REGULATOR, MARR"/>
    <property type="match status" value="1"/>
</dbReference>
<organism evidence="5 6">
    <name type="scientific">Paenibacillus phytorum</name>
    <dbReference type="NCBI Taxonomy" id="2654977"/>
    <lineage>
        <taxon>Bacteria</taxon>
        <taxon>Bacillati</taxon>
        <taxon>Bacillota</taxon>
        <taxon>Bacilli</taxon>
        <taxon>Bacillales</taxon>
        <taxon>Paenibacillaceae</taxon>
        <taxon>Paenibacillus</taxon>
    </lineage>
</organism>
<comment type="caution">
    <text evidence="5">The sequence shown here is derived from an EMBL/GenBank/DDBJ whole genome shotgun (WGS) entry which is preliminary data.</text>
</comment>
<evidence type="ECO:0000256" key="2">
    <source>
        <dbReference type="ARBA" id="ARBA00023125"/>
    </source>
</evidence>
<evidence type="ECO:0000256" key="1">
    <source>
        <dbReference type="ARBA" id="ARBA00023015"/>
    </source>
</evidence>
<sequence length="163" mass="19228">MHQQLTYQLFVMNRPSPRRYILTQSDVNETALFDKFLSLNKQISTKFERCTGISPSRLRLLHQLYQVEEISQTTLQKEVNIDSAAVTRHLKQLEASGMVSRRMNPDDNRVTLVRLTDHGRTEIISFKEEKAQFITQMLKDFNEEERNMLSDMLQRMLTNISKY</sequence>